<proteinExistence type="predicted"/>
<reference evidence="2" key="2">
    <citation type="journal article" date="2020" name="Syst. Appl. Microbiol.">
        <title>Lacipirellula parvula gen. nov., sp. nov., representing a lineage of planctomycetes widespread in low-oxygen habitats, description of the family Lacipirellulaceae fam. nov. and proposal of the orders Pirellulales ord. nov., Gemmatales ord. nov. and Isosphaerales ord. nov.</title>
        <authorList>
            <person name="Dedysh S.N."/>
            <person name="Kulichevskaya I.S."/>
            <person name="Beletsky A.V."/>
            <person name="Ivanova A.A."/>
            <person name="Rijpstra W.I.C."/>
            <person name="Sinninghe Damste J.S."/>
            <person name="Mardanov A.V."/>
            <person name="Ravin N.V."/>
        </authorList>
    </citation>
    <scope>NUCLEOTIDE SEQUENCE</scope>
    <source>
        <strain evidence="2">PX69</strain>
    </source>
</reference>
<protein>
    <submittedName>
        <fullName evidence="2">Uncharacterized protein</fullName>
    </submittedName>
</protein>
<reference evidence="3" key="1">
    <citation type="submission" date="2019-10" db="EMBL/GenBank/DDBJ databases">
        <title>Lacipirellula parvula gen. nov., sp. nov., representing a lineage of planctomycetes widespread in freshwater anoxic habitats, and description of the family Lacipirellulaceae.</title>
        <authorList>
            <person name="Dedysh S.N."/>
            <person name="Kulichevskaya I.S."/>
            <person name="Beletsky A.V."/>
            <person name="Rakitin A.L."/>
            <person name="Mardanov A.V."/>
            <person name="Ivanova A.A."/>
            <person name="Saltykova V.X."/>
            <person name="Rijpstra W.I.C."/>
            <person name="Sinninghe Damste J.S."/>
            <person name="Ravin N.V."/>
        </authorList>
    </citation>
    <scope>NUCLEOTIDE SEQUENCE [LARGE SCALE GENOMIC DNA]</scope>
    <source>
        <strain evidence="3">PX69</strain>
    </source>
</reference>
<dbReference type="EMBL" id="AP021861">
    <property type="protein sequence ID" value="BBO32499.1"/>
    <property type="molecule type" value="Genomic_DNA"/>
</dbReference>
<evidence type="ECO:0000313" key="3">
    <source>
        <dbReference type="Proteomes" id="UP000326837"/>
    </source>
</evidence>
<organism evidence="2 3">
    <name type="scientific">Lacipirellula parvula</name>
    <dbReference type="NCBI Taxonomy" id="2650471"/>
    <lineage>
        <taxon>Bacteria</taxon>
        <taxon>Pseudomonadati</taxon>
        <taxon>Planctomycetota</taxon>
        <taxon>Planctomycetia</taxon>
        <taxon>Pirellulales</taxon>
        <taxon>Lacipirellulaceae</taxon>
        <taxon>Lacipirellula</taxon>
    </lineage>
</organism>
<sequence>MPIYDQLPNVFAWEQAGQWYFVQDRTAAPPEAVEARCFNDGTANVLSINRGTSGVFVRDAMPWNGRARGQ</sequence>
<dbReference type="KEGG" id="lpav:PLANPX_2679"/>
<dbReference type="AlphaFoldDB" id="A0A5K7XAS2"/>
<dbReference type="EMBL" id="AP021861">
    <property type="protein sequence ID" value="BBO33067.1"/>
    <property type="molecule type" value="Genomic_DNA"/>
</dbReference>
<keyword evidence="3" id="KW-1185">Reference proteome</keyword>
<evidence type="ECO:0000313" key="2">
    <source>
        <dbReference type="EMBL" id="BBO33067.1"/>
    </source>
</evidence>
<dbReference type="KEGG" id="lpav:PLANPX_2111"/>
<dbReference type="Proteomes" id="UP000326837">
    <property type="component" value="Chromosome"/>
</dbReference>
<gene>
    <name evidence="1" type="ORF">PLANPX_2111</name>
    <name evidence="2" type="ORF">PLANPX_2679</name>
</gene>
<evidence type="ECO:0000313" key="1">
    <source>
        <dbReference type="EMBL" id="BBO32499.1"/>
    </source>
</evidence>
<name>A0A5K7XAS2_9BACT</name>
<accession>A0A5K7XAS2</accession>